<reference evidence="2" key="1">
    <citation type="submission" date="2020-05" db="EMBL/GenBank/DDBJ databases">
        <authorList>
            <person name="Chiriac C."/>
            <person name="Salcher M."/>
            <person name="Ghai R."/>
            <person name="Kavagutti S V."/>
        </authorList>
    </citation>
    <scope>NUCLEOTIDE SEQUENCE</scope>
</reference>
<sequence length="130" mass="15039">MPCYDGSGPSYSDNSYELRQIKERNDMLARIACRAMTELEKNGMEDFLLLSDEETREWWTAHKAWDAKRKAEEVEKLRKEQIKKEALAKLTAEEREVLGIKAPTSKKKAKVRTSASKTSDILDMIRSRQT</sequence>
<evidence type="ECO:0000313" key="2">
    <source>
        <dbReference type="EMBL" id="CAB5214523.1"/>
    </source>
</evidence>
<feature type="region of interest" description="Disordered" evidence="1">
    <location>
        <begin position="104"/>
        <end position="130"/>
    </location>
</feature>
<protein>
    <submittedName>
        <fullName evidence="2">Uncharacterized protein</fullName>
    </submittedName>
</protein>
<evidence type="ECO:0000256" key="1">
    <source>
        <dbReference type="SAM" id="MobiDB-lite"/>
    </source>
</evidence>
<gene>
    <name evidence="2" type="ORF">UFOVP190_148</name>
</gene>
<name>A0A6J7WJU5_9CAUD</name>
<dbReference type="EMBL" id="LR798243">
    <property type="protein sequence ID" value="CAB5214523.1"/>
    <property type="molecule type" value="Genomic_DNA"/>
</dbReference>
<proteinExistence type="predicted"/>
<accession>A0A6J7WJU5</accession>
<organism evidence="2">
    <name type="scientific">uncultured Caudovirales phage</name>
    <dbReference type="NCBI Taxonomy" id="2100421"/>
    <lineage>
        <taxon>Viruses</taxon>
        <taxon>Duplodnaviria</taxon>
        <taxon>Heunggongvirae</taxon>
        <taxon>Uroviricota</taxon>
        <taxon>Caudoviricetes</taxon>
        <taxon>Peduoviridae</taxon>
        <taxon>Maltschvirus</taxon>
        <taxon>Maltschvirus maltsch</taxon>
    </lineage>
</organism>